<dbReference type="PANTHER" id="PTHR45646">
    <property type="entry name" value="SERINE/THREONINE-PROTEIN KINASE DOA-RELATED"/>
    <property type="match status" value="1"/>
</dbReference>
<keyword evidence="4 11" id="KW-0547">Nucleotide-binding</keyword>
<dbReference type="Gene3D" id="1.10.510.10">
    <property type="entry name" value="Transferase(Phosphotransferase) domain 1"/>
    <property type="match status" value="1"/>
</dbReference>
<feature type="compositionally biased region" description="Low complexity" evidence="12">
    <location>
        <begin position="117"/>
        <end position="135"/>
    </location>
</feature>
<sequence>MSTPATAVAATLPHYHHPRHYHSPYAAHQQQYAASPGYRPAAPIAASSPVVPPSAAVSSTAHLLPAYGHPSPLHLRRYHVDNASAPTDGLLDHPPPPPPHAYLEAPGYTSATRPDDSFTTNMSSSATMTATASGAIDDHASRKRRRSREPDWNNFYRNGLPKEIIVIDDTPEPEANQGRKLAHGHAASSHIINPGGLLPQQQIQQAQPAKRRRRDDVKPAHYHIQPVAGSHATIPSHNITPSASTLSSDGHHSTAQATAPTSLSSNGQSDSVSAPLKRKRTRQQVAIEAKRRDIEGLGHPFEAYVPPPYPPKKAGDVYVRVVHDIQQYSKNIKIDDDDGHYIVVPDAELTDKYKVKCLLGQGTFGKVVQARDRRRNEAVAVKIIRSVQKYRDASRIELRVFATLKANDPTNRNRCIHLRDCFDYRGHICIVMDLLGQSVFDFLKGNHFVPFPNSQIQKFARQLLTSVAFLHDLNLIHTDLKPENILLYDNAYQTFTYHRKIPSASTTINRQATQRRVLLDTEIRLIDFGSATFEDEYHSSVVSTRHYRAPEIILGLGWSFPCDIWSIGCILVEFFTGDALFQTHDNLEHLAMMEQVIGQRIDAHLVQNVNKMSTRTGGNPASKYFKRLKLDYPAPDTSRSSKRFVKAMKNLDDIIPKNTTFFKNFHDLLRKMFIYDPVQRITAREALNHPWFKEMAPPDDGTEAAKIRMEKRRMGQDAQSVQPVG</sequence>
<evidence type="ECO:0000256" key="3">
    <source>
        <dbReference type="ARBA" id="ARBA00022679"/>
    </source>
</evidence>
<keyword evidence="6 11" id="KW-0067">ATP-binding</keyword>
<feature type="compositionally biased region" description="Low complexity" evidence="12">
    <location>
        <begin position="199"/>
        <end position="208"/>
    </location>
</feature>
<dbReference type="PANTHER" id="PTHR45646:SF11">
    <property type="entry name" value="SERINE_THREONINE-PROTEIN KINASE DOA"/>
    <property type="match status" value="1"/>
</dbReference>
<evidence type="ECO:0000256" key="11">
    <source>
        <dbReference type="PROSITE-ProRule" id="PRU10141"/>
    </source>
</evidence>
<keyword evidence="15" id="KW-1185">Reference proteome</keyword>
<evidence type="ECO:0000256" key="10">
    <source>
        <dbReference type="ARBA" id="ARBA00051680"/>
    </source>
</evidence>
<dbReference type="InterPro" id="IPR008271">
    <property type="entry name" value="Ser/Thr_kinase_AS"/>
</dbReference>
<feature type="region of interest" description="Disordered" evidence="12">
    <location>
        <begin position="108"/>
        <end position="155"/>
    </location>
</feature>
<evidence type="ECO:0000256" key="12">
    <source>
        <dbReference type="SAM" id="MobiDB-lite"/>
    </source>
</evidence>
<dbReference type="SMART" id="SM00220">
    <property type="entry name" value="S_TKc"/>
    <property type="match status" value="1"/>
</dbReference>
<evidence type="ECO:0000256" key="5">
    <source>
        <dbReference type="ARBA" id="ARBA00022777"/>
    </source>
</evidence>
<feature type="binding site" evidence="11">
    <location>
        <position position="382"/>
    </location>
    <ligand>
        <name>ATP</name>
        <dbReference type="ChEBI" id="CHEBI:30616"/>
    </ligand>
</feature>
<feature type="domain" description="Protein kinase" evidence="13">
    <location>
        <begin position="353"/>
        <end position="692"/>
    </location>
</feature>
<dbReference type="Gene3D" id="3.30.200.20">
    <property type="entry name" value="Phosphorylase Kinase, domain 1"/>
    <property type="match status" value="1"/>
</dbReference>
<evidence type="ECO:0000313" key="15">
    <source>
        <dbReference type="Proteomes" id="UP000243081"/>
    </source>
</evidence>
<dbReference type="OrthoDB" id="283111at2759"/>
<dbReference type="InterPro" id="IPR000719">
    <property type="entry name" value="Prot_kinase_dom"/>
</dbReference>
<dbReference type="GO" id="GO:0005634">
    <property type="term" value="C:nucleus"/>
    <property type="evidence" value="ECO:0007669"/>
    <property type="project" value="TreeGrafter"/>
</dbReference>
<keyword evidence="3" id="KW-0808">Transferase</keyword>
<dbReference type="EMBL" id="LUKN01001730">
    <property type="protein sequence ID" value="OAR00411.1"/>
    <property type="molecule type" value="Genomic_DNA"/>
</dbReference>
<evidence type="ECO:0000256" key="4">
    <source>
        <dbReference type="ARBA" id="ARBA00022741"/>
    </source>
</evidence>
<keyword evidence="5" id="KW-0418">Kinase</keyword>
<evidence type="ECO:0000256" key="1">
    <source>
        <dbReference type="ARBA" id="ARBA00013203"/>
    </source>
</evidence>
<comment type="catalytic activity">
    <reaction evidence="8">
        <text>L-seryl-[protein] + ATP = O-phospho-L-seryl-[protein] + ADP + H(+)</text>
        <dbReference type="Rhea" id="RHEA:17989"/>
        <dbReference type="Rhea" id="RHEA-COMP:9863"/>
        <dbReference type="Rhea" id="RHEA-COMP:11604"/>
        <dbReference type="ChEBI" id="CHEBI:15378"/>
        <dbReference type="ChEBI" id="CHEBI:29999"/>
        <dbReference type="ChEBI" id="CHEBI:30616"/>
        <dbReference type="ChEBI" id="CHEBI:83421"/>
        <dbReference type="ChEBI" id="CHEBI:456216"/>
        <dbReference type="EC" id="2.7.12.1"/>
    </reaction>
</comment>
<dbReference type="FunFam" id="1.10.510.10:FF:000612">
    <property type="entry name" value="Serine/threonine-protein kinase AFC2"/>
    <property type="match status" value="1"/>
</dbReference>
<feature type="region of interest" description="Disordered" evidence="12">
    <location>
        <begin position="173"/>
        <end position="285"/>
    </location>
</feature>
<dbReference type="OMA" id="SINPQHY"/>
<dbReference type="GO" id="GO:0005524">
    <property type="term" value="F:ATP binding"/>
    <property type="evidence" value="ECO:0007669"/>
    <property type="project" value="UniProtKB-UniRule"/>
</dbReference>
<dbReference type="SUPFAM" id="SSF56112">
    <property type="entry name" value="Protein kinase-like (PK-like)"/>
    <property type="match status" value="1"/>
</dbReference>
<name>A0A179IFK0_CORDF</name>
<evidence type="ECO:0000256" key="7">
    <source>
        <dbReference type="ARBA" id="ARBA00037966"/>
    </source>
</evidence>
<dbReference type="AlphaFoldDB" id="A0A179IFK0"/>
<dbReference type="InterPro" id="IPR051175">
    <property type="entry name" value="CLK_kinases"/>
</dbReference>
<protein>
    <recommendedName>
        <fullName evidence="1">dual-specificity kinase</fullName>
        <ecNumber evidence="1">2.7.12.1</ecNumber>
    </recommendedName>
</protein>
<proteinExistence type="inferred from homology"/>
<comment type="similarity">
    <text evidence="7">Belongs to the protein kinase superfamily. CMGC Ser/Thr protein kinase family. Lammer subfamily.</text>
</comment>
<comment type="caution">
    <text evidence="14">The sequence shown here is derived from an EMBL/GenBank/DDBJ whole genome shotgun (WGS) entry which is preliminary data.</text>
</comment>
<keyword evidence="2" id="KW-0723">Serine/threonine-protein kinase</keyword>
<dbReference type="InterPro" id="IPR011009">
    <property type="entry name" value="Kinase-like_dom_sf"/>
</dbReference>
<comment type="catalytic activity">
    <reaction evidence="9">
        <text>L-threonyl-[protein] + ATP = O-phospho-L-threonyl-[protein] + ADP + H(+)</text>
        <dbReference type="Rhea" id="RHEA:46608"/>
        <dbReference type="Rhea" id="RHEA-COMP:11060"/>
        <dbReference type="Rhea" id="RHEA-COMP:11605"/>
        <dbReference type="ChEBI" id="CHEBI:15378"/>
        <dbReference type="ChEBI" id="CHEBI:30013"/>
        <dbReference type="ChEBI" id="CHEBI:30616"/>
        <dbReference type="ChEBI" id="CHEBI:61977"/>
        <dbReference type="ChEBI" id="CHEBI:456216"/>
        <dbReference type="EC" id="2.7.12.1"/>
    </reaction>
</comment>
<dbReference type="EC" id="2.7.12.1" evidence="1"/>
<evidence type="ECO:0000259" key="13">
    <source>
        <dbReference type="PROSITE" id="PS50011"/>
    </source>
</evidence>
<evidence type="ECO:0000256" key="9">
    <source>
        <dbReference type="ARBA" id="ARBA00049308"/>
    </source>
</evidence>
<dbReference type="PROSITE" id="PS00108">
    <property type="entry name" value="PROTEIN_KINASE_ST"/>
    <property type="match status" value="1"/>
</dbReference>
<dbReference type="GO" id="GO:0004712">
    <property type="term" value="F:protein serine/threonine/tyrosine kinase activity"/>
    <property type="evidence" value="ECO:0007669"/>
    <property type="project" value="UniProtKB-EC"/>
</dbReference>
<evidence type="ECO:0000313" key="14">
    <source>
        <dbReference type="EMBL" id="OAR00411.1"/>
    </source>
</evidence>
<dbReference type="PROSITE" id="PS00107">
    <property type="entry name" value="PROTEIN_KINASE_ATP"/>
    <property type="match status" value="1"/>
</dbReference>
<evidence type="ECO:0000256" key="6">
    <source>
        <dbReference type="ARBA" id="ARBA00022840"/>
    </source>
</evidence>
<reference evidence="14 15" key="1">
    <citation type="submission" date="2016-03" db="EMBL/GenBank/DDBJ databases">
        <title>Fine-scale spatial genetic structure of a fungal parasite of coffee scale insects.</title>
        <authorList>
            <person name="Jackson D."/>
            <person name="Zemenick K.A."/>
            <person name="Malloure B."/>
            <person name="Quandt C.A."/>
            <person name="James T.Y."/>
        </authorList>
    </citation>
    <scope>NUCLEOTIDE SEQUENCE [LARGE SCALE GENOMIC DNA]</scope>
    <source>
        <strain evidence="14 15">UM487</strain>
    </source>
</reference>
<dbReference type="GO" id="GO:0004674">
    <property type="term" value="F:protein serine/threonine kinase activity"/>
    <property type="evidence" value="ECO:0007669"/>
    <property type="project" value="UniProtKB-KW"/>
</dbReference>
<gene>
    <name evidence="14" type="ORF">LLEC1_01362</name>
</gene>
<accession>A0A179IFK0</accession>
<dbReference type="InterPro" id="IPR017441">
    <property type="entry name" value="Protein_kinase_ATP_BS"/>
</dbReference>
<dbReference type="GO" id="GO:0043484">
    <property type="term" value="P:regulation of RNA splicing"/>
    <property type="evidence" value="ECO:0007669"/>
    <property type="project" value="TreeGrafter"/>
</dbReference>
<dbReference type="CDD" id="cd14134">
    <property type="entry name" value="PKc_CLK"/>
    <property type="match status" value="1"/>
</dbReference>
<comment type="catalytic activity">
    <reaction evidence="10">
        <text>L-tyrosyl-[protein] + ATP = O-phospho-L-tyrosyl-[protein] + ADP + H(+)</text>
        <dbReference type="Rhea" id="RHEA:10596"/>
        <dbReference type="Rhea" id="RHEA-COMP:10136"/>
        <dbReference type="Rhea" id="RHEA-COMP:20101"/>
        <dbReference type="ChEBI" id="CHEBI:15378"/>
        <dbReference type="ChEBI" id="CHEBI:30616"/>
        <dbReference type="ChEBI" id="CHEBI:46858"/>
        <dbReference type="ChEBI" id="CHEBI:61978"/>
        <dbReference type="ChEBI" id="CHEBI:456216"/>
        <dbReference type="EC" id="2.7.12.1"/>
    </reaction>
</comment>
<dbReference type="PROSITE" id="PS50011">
    <property type="entry name" value="PROTEIN_KINASE_DOM"/>
    <property type="match status" value="1"/>
</dbReference>
<evidence type="ECO:0000256" key="2">
    <source>
        <dbReference type="ARBA" id="ARBA00022527"/>
    </source>
</evidence>
<evidence type="ECO:0000256" key="8">
    <source>
        <dbReference type="ARBA" id="ARBA00049003"/>
    </source>
</evidence>
<organism evidence="14 15">
    <name type="scientific">Cordyceps confragosa</name>
    <name type="common">Lecanicillium lecanii</name>
    <dbReference type="NCBI Taxonomy" id="2714763"/>
    <lineage>
        <taxon>Eukaryota</taxon>
        <taxon>Fungi</taxon>
        <taxon>Dikarya</taxon>
        <taxon>Ascomycota</taxon>
        <taxon>Pezizomycotina</taxon>
        <taxon>Sordariomycetes</taxon>
        <taxon>Hypocreomycetidae</taxon>
        <taxon>Hypocreales</taxon>
        <taxon>Cordycipitaceae</taxon>
        <taxon>Akanthomyces</taxon>
    </lineage>
</organism>
<dbReference type="Pfam" id="PF00069">
    <property type="entry name" value="Pkinase"/>
    <property type="match status" value="1"/>
</dbReference>
<dbReference type="Proteomes" id="UP000243081">
    <property type="component" value="Unassembled WGS sequence"/>
</dbReference>
<feature type="compositionally biased region" description="Polar residues" evidence="12">
    <location>
        <begin position="233"/>
        <end position="272"/>
    </location>
</feature>